<evidence type="ECO:0000259" key="10">
    <source>
        <dbReference type="PROSITE" id="PS50893"/>
    </source>
</evidence>
<dbReference type="SUPFAM" id="SSF52540">
    <property type="entry name" value="P-loop containing nucleoside triphosphate hydrolases"/>
    <property type="match status" value="1"/>
</dbReference>
<dbReference type="PANTHER" id="PTHR43394">
    <property type="entry name" value="ATP-DEPENDENT PERMEASE MDL1, MITOCHONDRIAL"/>
    <property type="match status" value="1"/>
</dbReference>
<dbReference type="Proteomes" id="UP001144204">
    <property type="component" value="Unassembled WGS sequence"/>
</dbReference>
<feature type="transmembrane region" description="Helical" evidence="9">
    <location>
        <begin position="51"/>
        <end position="78"/>
    </location>
</feature>
<evidence type="ECO:0000259" key="11">
    <source>
        <dbReference type="PROSITE" id="PS50929"/>
    </source>
</evidence>
<reference evidence="12" key="2">
    <citation type="journal article" date="2023" name="PLoS ONE">
        <title>Philodulcilactobacillus myokoensis gen. nov., sp. nov., a fructophilic, acidophilic, and agar-phobic lactic acid bacterium isolated from fermented vegetable extracts.</title>
        <authorList>
            <person name="Kouya T."/>
            <person name="Ishiyama Y."/>
            <person name="Ohashi S."/>
            <person name="Kumakubo R."/>
            <person name="Yamazaki T."/>
            <person name="Otaki T."/>
        </authorList>
    </citation>
    <scope>NUCLEOTIDE SEQUENCE</scope>
    <source>
        <strain evidence="12">WR16-4</strain>
    </source>
</reference>
<name>A0A9W6ET85_9LACO</name>
<keyword evidence="13" id="KW-1185">Reference proteome</keyword>
<feature type="transmembrane region" description="Helical" evidence="9">
    <location>
        <begin position="154"/>
        <end position="177"/>
    </location>
</feature>
<dbReference type="RefSeq" id="WP_286136552.1">
    <property type="nucleotide sequence ID" value="NZ_BRPL01000002.1"/>
</dbReference>
<dbReference type="InterPro" id="IPR039421">
    <property type="entry name" value="Type_1_exporter"/>
</dbReference>
<evidence type="ECO:0000313" key="13">
    <source>
        <dbReference type="Proteomes" id="UP001144204"/>
    </source>
</evidence>
<dbReference type="InterPro" id="IPR017871">
    <property type="entry name" value="ABC_transporter-like_CS"/>
</dbReference>
<protein>
    <submittedName>
        <fullName evidence="12">Multidrug ABC transporter ATP-binding protein</fullName>
    </submittedName>
</protein>
<dbReference type="FunFam" id="3.40.50.300:FF:000854">
    <property type="entry name" value="Multidrug ABC transporter ATP-binding protein"/>
    <property type="match status" value="1"/>
</dbReference>
<evidence type="ECO:0000256" key="3">
    <source>
        <dbReference type="ARBA" id="ARBA00022475"/>
    </source>
</evidence>
<gene>
    <name evidence="12" type="ORF">WR164_10720</name>
</gene>
<dbReference type="AlphaFoldDB" id="A0A9W6ET85"/>
<dbReference type="InterPro" id="IPR027417">
    <property type="entry name" value="P-loop_NTPase"/>
</dbReference>
<evidence type="ECO:0000256" key="1">
    <source>
        <dbReference type="ARBA" id="ARBA00004651"/>
    </source>
</evidence>
<evidence type="ECO:0000313" key="12">
    <source>
        <dbReference type="EMBL" id="GLB47093.1"/>
    </source>
</evidence>
<dbReference type="SUPFAM" id="SSF90123">
    <property type="entry name" value="ABC transporter transmembrane region"/>
    <property type="match status" value="1"/>
</dbReference>
<organism evidence="12 13">
    <name type="scientific">Philodulcilactobacillus myokoensis</name>
    <dbReference type="NCBI Taxonomy" id="2929573"/>
    <lineage>
        <taxon>Bacteria</taxon>
        <taxon>Bacillati</taxon>
        <taxon>Bacillota</taxon>
        <taxon>Bacilli</taxon>
        <taxon>Lactobacillales</taxon>
        <taxon>Lactobacillaceae</taxon>
        <taxon>Philodulcilactobacillus</taxon>
    </lineage>
</organism>
<evidence type="ECO:0000256" key="8">
    <source>
        <dbReference type="ARBA" id="ARBA00023136"/>
    </source>
</evidence>
<feature type="transmembrane region" description="Helical" evidence="9">
    <location>
        <begin position="124"/>
        <end position="148"/>
    </location>
</feature>
<dbReference type="PROSITE" id="PS50929">
    <property type="entry name" value="ABC_TM1F"/>
    <property type="match status" value="1"/>
</dbReference>
<dbReference type="SMART" id="SM00382">
    <property type="entry name" value="AAA"/>
    <property type="match status" value="1"/>
</dbReference>
<dbReference type="InterPro" id="IPR003593">
    <property type="entry name" value="AAA+_ATPase"/>
</dbReference>
<dbReference type="InterPro" id="IPR036640">
    <property type="entry name" value="ABC1_TM_sf"/>
</dbReference>
<feature type="domain" description="ABC transmembrane type-1" evidence="11">
    <location>
        <begin position="15"/>
        <end position="297"/>
    </location>
</feature>
<dbReference type="PANTHER" id="PTHR43394:SF1">
    <property type="entry name" value="ATP-BINDING CASSETTE SUB-FAMILY B MEMBER 10, MITOCHONDRIAL"/>
    <property type="match status" value="1"/>
</dbReference>
<dbReference type="GO" id="GO:0016887">
    <property type="term" value="F:ATP hydrolysis activity"/>
    <property type="evidence" value="ECO:0007669"/>
    <property type="project" value="InterPro"/>
</dbReference>
<keyword evidence="8 9" id="KW-0472">Membrane</keyword>
<evidence type="ECO:0000256" key="9">
    <source>
        <dbReference type="SAM" id="Phobius"/>
    </source>
</evidence>
<dbReference type="Pfam" id="PF00664">
    <property type="entry name" value="ABC_membrane"/>
    <property type="match status" value="1"/>
</dbReference>
<comment type="caution">
    <text evidence="12">The sequence shown here is derived from an EMBL/GenBank/DDBJ whole genome shotgun (WGS) entry which is preliminary data.</text>
</comment>
<evidence type="ECO:0000256" key="7">
    <source>
        <dbReference type="ARBA" id="ARBA00022989"/>
    </source>
</evidence>
<evidence type="ECO:0000256" key="5">
    <source>
        <dbReference type="ARBA" id="ARBA00022741"/>
    </source>
</evidence>
<keyword evidence="6 12" id="KW-0067">ATP-binding</keyword>
<dbReference type="GO" id="GO:0015421">
    <property type="term" value="F:ABC-type oligopeptide transporter activity"/>
    <property type="evidence" value="ECO:0007669"/>
    <property type="project" value="TreeGrafter"/>
</dbReference>
<dbReference type="CDD" id="cd18548">
    <property type="entry name" value="ABC_6TM_Tm287_like"/>
    <property type="match status" value="1"/>
</dbReference>
<feature type="domain" description="ABC transporter" evidence="10">
    <location>
        <begin position="331"/>
        <end position="567"/>
    </location>
</feature>
<keyword evidence="5" id="KW-0547">Nucleotide-binding</keyword>
<dbReference type="PROSITE" id="PS50893">
    <property type="entry name" value="ABC_TRANSPORTER_2"/>
    <property type="match status" value="1"/>
</dbReference>
<accession>A0A9W6ET85</accession>
<evidence type="ECO:0000256" key="6">
    <source>
        <dbReference type="ARBA" id="ARBA00022840"/>
    </source>
</evidence>
<dbReference type="PROSITE" id="PS00211">
    <property type="entry name" value="ABC_TRANSPORTER_1"/>
    <property type="match status" value="1"/>
</dbReference>
<feature type="transmembrane region" description="Helical" evidence="9">
    <location>
        <begin position="9"/>
        <end position="31"/>
    </location>
</feature>
<feature type="transmembrane region" description="Helical" evidence="9">
    <location>
        <begin position="277"/>
        <end position="295"/>
    </location>
</feature>
<dbReference type="Gene3D" id="3.40.50.300">
    <property type="entry name" value="P-loop containing nucleotide triphosphate hydrolases"/>
    <property type="match status" value="1"/>
</dbReference>
<dbReference type="EMBL" id="BRPL01000002">
    <property type="protein sequence ID" value="GLB47093.1"/>
    <property type="molecule type" value="Genomic_DNA"/>
</dbReference>
<dbReference type="InterPro" id="IPR003439">
    <property type="entry name" value="ABC_transporter-like_ATP-bd"/>
</dbReference>
<keyword evidence="4 9" id="KW-0812">Transmembrane</keyword>
<keyword evidence="2" id="KW-0813">Transport</keyword>
<dbReference type="Gene3D" id="1.20.1560.10">
    <property type="entry name" value="ABC transporter type 1, transmembrane domain"/>
    <property type="match status" value="1"/>
</dbReference>
<keyword evidence="7 9" id="KW-1133">Transmembrane helix</keyword>
<proteinExistence type="predicted"/>
<dbReference type="GO" id="GO:0005886">
    <property type="term" value="C:plasma membrane"/>
    <property type="evidence" value="ECO:0007669"/>
    <property type="project" value="UniProtKB-SubCell"/>
</dbReference>
<dbReference type="Pfam" id="PF00005">
    <property type="entry name" value="ABC_tran"/>
    <property type="match status" value="1"/>
</dbReference>
<feature type="transmembrane region" description="Helical" evidence="9">
    <location>
        <begin position="231"/>
        <end position="257"/>
    </location>
</feature>
<evidence type="ECO:0000256" key="4">
    <source>
        <dbReference type="ARBA" id="ARBA00022692"/>
    </source>
</evidence>
<sequence>MLSLCKRYLVWWAVVLAVAFLIIQVSCDLYLPTMTASIIDSGIAKGNLSYIWTQGIKMLGVSFIGIIAAGGNIFFAATQSQKMGRKIRSAMYRKVLYFADQDLDQFGDASLITRSTNDVVQIQYVMISVLRMMFMAPIMLIGAIFLAYTKSPRLTIVFLVALLILAVIVVAIMRYAVPLFRKLQKQTDKINLTFREGLTGVRVIRAFNRDPYEQKRFNQNNLGYRSLGIKVFMLVSLLFPIMTFILDGTNIGIVWFGGKMISHSTLVVGNLVAFMTYSTQILMSFMMLAMIFVFIPRAAASASRIKDVLDVDNSILDPQKSAEQNFSNAELQFKDVNFRYSNDEPMALQNINFHAKAGQTVAIIGSTGSGKSSLINLIPRLYDVTSGEIDVDGTPIKKMTQSELHQHISITQQKAVLFTGTVRSNMKMGNENASDDDIWHALDLAEASEFVKEAGGLGAKVDQNGDNFSGGQKQRLAIARTIIKKASIYIFDDSFSALDFKTDAKLRDKLRHDSLIQKAVLVIVAQRVSTIANADMIIILDHGKIVGRGTNQELKDHNPYYQSILNSQLKKEGK</sequence>
<keyword evidence="3" id="KW-1003">Cell membrane</keyword>
<comment type="subcellular location">
    <subcellularLocation>
        <location evidence="1">Cell membrane</location>
        <topology evidence="1">Multi-pass membrane protein</topology>
    </subcellularLocation>
</comment>
<evidence type="ECO:0000256" key="2">
    <source>
        <dbReference type="ARBA" id="ARBA00022448"/>
    </source>
</evidence>
<reference evidence="12" key="1">
    <citation type="submission" date="2022-07" db="EMBL/GenBank/DDBJ databases">
        <authorList>
            <person name="Kouya T."/>
            <person name="Ishiyama Y."/>
        </authorList>
    </citation>
    <scope>NUCLEOTIDE SEQUENCE</scope>
    <source>
        <strain evidence="12">WR16-4</strain>
    </source>
</reference>
<dbReference type="InterPro" id="IPR011527">
    <property type="entry name" value="ABC1_TM_dom"/>
</dbReference>
<dbReference type="GO" id="GO:0005524">
    <property type="term" value="F:ATP binding"/>
    <property type="evidence" value="ECO:0007669"/>
    <property type="project" value="UniProtKB-KW"/>
</dbReference>